<keyword evidence="2" id="KW-1185">Reference proteome</keyword>
<evidence type="ECO:0000313" key="2">
    <source>
        <dbReference type="Proteomes" id="UP000318815"/>
    </source>
</evidence>
<sequence>MPIAINNATYTVSYWTRNANPYSIAGTVAGYPLKGSTINQWTYYEHRIAGVSSLAISGTGYIDDLRVYPVNSRMVSYTTEPLLGVTSESDITSKPTFYEFDAFGRLRVVRGFEGNIMKVLDYQYQRPVTE</sequence>
<evidence type="ECO:0000313" key="1">
    <source>
        <dbReference type="EMBL" id="TWV93616.1"/>
    </source>
</evidence>
<accession>A0A5C6LKC7</accession>
<evidence type="ECO:0008006" key="3">
    <source>
        <dbReference type="Google" id="ProtNLM"/>
    </source>
</evidence>
<protein>
    <recommendedName>
        <fullName evidence="3">YD repeat-containing protein</fullName>
    </recommendedName>
</protein>
<name>A0A5C6LKC7_9BACT</name>
<dbReference type="Proteomes" id="UP000318815">
    <property type="component" value="Unassembled WGS sequence"/>
</dbReference>
<dbReference type="AlphaFoldDB" id="A0A5C6LKC7"/>
<proteinExistence type="predicted"/>
<reference evidence="1 2" key="1">
    <citation type="submission" date="2019-08" db="EMBL/GenBank/DDBJ databases">
        <title>Whole genome sequencing of chitin degrading bacteria Chitinophaga pinensis YS16.</title>
        <authorList>
            <person name="Singh R.P."/>
            <person name="Manchanda G."/>
            <person name="Maurya I.K."/>
            <person name="Joshi N.K."/>
            <person name="Srivastava A.K."/>
        </authorList>
    </citation>
    <scope>NUCLEOTIDE SEQUENCE [LARGE SCALE GENOMIC DNA]</scope>
    <source>
        <strain evidence="1 2">YS-16</strain>
    </source>
</reference>
<dbReference type="RefSeq" id="WP_146307982.1">
    <property type="nucleotide sequence ID" value="NZ_VOHS01000055.1"/>
</dbReference>
<organism evidence="1 2">
    <name type="scientific">Chitinophaga pinensis</name>
    <dbReference type="NCBI Taxonomy" id="79329"/>
    <lineage>
        <taxon>Bacteria</taxon>
        <taxon>Pseudomonadati</taxon>
        <taxon>Bacteroidota</taxon>
        <taxon>Chitinophagia</taxon>
        <taxon>Chitinophagales</taxon>
        <taxon>Chitinophagaceae</taxon>
        <taxon>Chitinophaga</taxon>
    </lineage>
</organism>
<dbReference type="EMBL" id="VOHS01000055">
    <property type="protein sequence ID" value="TWV93616.1"/>
    <property type="molecule type" value="Genomic_DNA"/>
</dbReference>
<dbReference type="OrthoDB" id="680656at2"/>
<gene>
    <name evidence="1" type="ORF">FEF09_27000</name>
</gene>
<comment type="caution">
    <text evidence="1">The sequence shown here is derived from an EMBL/GenBank/DDBJ whole genome shotgun (WGS) entry which is preliminary data.</text>
</comment>